<dbReference type="AlphaFoldDB" id="A0A9N9NDR1"/>
<dbReference type="EMBL" id="CAJVPV010023908">
    <property type="protein sequence ID" value="CAG8725067.1"/>
    <property type="molecule type" value="Genomic_DNA"/>
</dbReference>
<feature type="domain" description="DNA-PKcs N-terminal" evidence="1">
    <location>
        <begin position="59"/>
        <end position="319"/>
    </location>
</feature>
<evidence type="ECO:0000313" key="2">
    <source>
        <dbReference type="EMBL" id="CAG8725067.1"/>
    </source>
</evidence>
<dbReference type="InterPro" id="IPR046804">
    <property type="entry name" value="DNA-PKcs_N"/>
</dbReference>
<dbReference type="InterPro" id="IPR016024">
    <property type="entry name" value="ARM-type_fold"/>
</dbReference>
<dbReference type="Proteomes" id="UP000789342">
    <property type="component" value="Unassembled WGS sequence"/>
</dbReference>
<gene>
    <name evidence="2" type="ORF">AMORRO_LOCUS13599</name>
</gene>
<evidence type="ECO:0000259" key="1">
    <source>
        <dbReference type="Pfam" id="PF20500"/>
    </source>
</evidence>
<proteinExistence type="predicted"/>
<dbReference type="SUPFAM" id="SSF48371">
    <property type="entry name" value="ARM repeat"/>
    <property type="match status" value="1"/>
</dbReference>
<dbReference type="Gene3D" id="1.25.10.10">
    <property type="entry name" value="Leucine-rich Repeat Variant"/>
    <property type="match status" value="1"/>
</dbReference>
<dbReference type="OrthoDB" id="431717at2759"/>
<keyword evidence="3" id="KW-1185">Reference proteome</keyword>
<accession>A0A9N9NDR1</accession>
<comment type="caution">
    <text evidence="2">The sequence shown here is derived from an EMBL/GenBank/DDBJ whole genome shotgun (WGS) entry which is preliminary data.</text>
</comment>
<name>A0A9N9NDR1_9GLOM</name>
<evidence type="ECO:0000313" key="3">
    <source>
        <dbReference type="Proteomes" id="UP000789342"/>
    </source>
</evidence>
<dbReference type="Pfam" id="PF20500">
    <property type="entry name" value="DNA-PKcs_N"/>
    <property type="match status" value="1"/>
</dbReference>
<organism evidence="2 3">
    <name type="scientific">Acaulospora morrowiae</name>
    <dbReference type="NCBI Taxonomy" id="94023"/>
    <lineage>
        <taxon>Eukaryota</taxon>
        <taxon>Fungi</taxon>
        <taxon>Fungi incertae sedis</taxon>
        <taxon>Mucoromycota</taxon>
        <taxon>Glomeromycotina</taxon>
        <taxon>Glomeromycetes</taxon>
        <taxon>Diversisporales</taxon>
        <taxon>Acaulosporaceae</taxon>
        <taxon>Acaulospora</taxon>
    </lineage>
</organism>
<reference evidence="2" key="1">
    <citation type="submission" date="2021-06" db="EMBL/GenBank/DDBJ databases">
        <authorList>
            <person name="Kallberg Y."/>
            <person name="Tangrot J."/>
            <person name="Rosling A."/>
        </authorList>
    </citation>
    <scope>NUCLEOTIDE SEQUENCE</scope>
    <source>
        <strain evidence="2">CL551</strain>
    </source>
</reference>
<dbReference type="InterPro" id="IPR011989">
    <property type="entry name" value="ARM-like"/>
</dbReference>
<sequence length="320" mass="36871">MSAVDKLQKCLQELSECRQNILQLSKNGLFQDNGEALRYCEDIEQIVISDIDVEELGLVSKLLFDPNIGIIRFLMELINVADKTLEKAKIALLEFLFLYIEKVKADIEPYSVKIKEACLSILQFDDEALVRAASFKPMMAMLDSNVSIIDPEKIHIQDVLKRYLDCVFVKSKIQSSTKVMAGVLTMIGIVSRRFPEQSEKDQDKILRVFIHMLKDPNHANAAFKGLHSFLFSFPDVPRKAGSEGYIFECIQRSITMVENETRYDIAKTGFDYIINHSSIFGQYYLRHHEELWQCIWKCREHINIDVKRAAFKAIGEFLKT</sequence>
<feature type="non-terminal residue" evidence="2">
    <location>
        <position position="320"/>
    </location>
</feature>
<protein>
    <submittedName>
        <fullName evidence="2">17091_t:CDS:1</fullName>
    </submittedName>
</protein>